<sequence length="101" mass="12109">MESSYKKYYAGVLMLNAFVLFLMVSTYFILSDMGWIDVIPYSWLPFLMIVFFVLARIFKKPFIKIDQTRFYKQFREGELIWVTHLASKDDMTQKINNKKLS</sequence>
<protein>
    <submittedName>
        <fullName evidence="1">Uncharacterized protein</fullName>
    </submittedName>
</protein>
<name>A0ACC7RHV5_9VIBR</name>
<dbReference type="EMBL" id="JAVHXJ020000206">
    <property type="protein sequence ID" value="MGI1900598.1"/>
    <property type="molecule type" value="Genomic_DNA"/>
</dbReference>
<evidence type="ECO:0000313" key="2">
    <source>
        <dbReference type="Proteomes" id="UP001354073"/>
    </source>
</evidence>
<evidence type="ECO:0000313" key="1">
    <source>
        <dbReference type="EMBL" id="MGI1900598.1"/>
    </source>
</evidence>
<organism evidence="1 2">
    <name type="scientific">Vibrio campbellii</name>
    <dbReference type="NCBI Taxonomy" id="680"/>
    <lineage>
        <taxon>Bacteria</taxon>
        <taxon>Pseudomonadati</taxon>
        <taxon>Pseudomonadota</taxon>
        <taxon>Gammaproteobacteria</taxon>
        <taxon>Vibrionales</taxon>
        <taxon>Vibrionaceae</taxon>
        <taxon>Vibrio</taxon>
    </lineage>
</organism>
<reference evidence="1" key="1">
    <citation type="submission" date="2024-11" db="EMBL/GenBank/DDBJ databases">
        <title>Identification of new Vibrio campbellii strains harboring the pVA1 plasmid isolated from Penaeus vannamei postlarvae affected by outbreaks of acute hepatopancreatic necrosis disease (AHPND) in Mexico.</title>
        <authorList>
            <person name="Gomez-Gil B."/>
            <person name="Enciso-Ibarra J."/>
        </authorList>
    </citation>
    <scope>NUCLEOTIDE SEQUENCE</scope>
    <source>
        <strain evidence="1">M270204</strain>
    </source>
</reference>
<proteinExistence type="predicted"/>
<dbReference type="Proteomes" id="UP001354073">
    <property type="component" value="Unassembled WGS sequence"/>
</dbReference>
<feature type="non-terminal residue" evidence="1">
    <location>
        <position position="101"/>
    </location>
</feature>
<gene>
    <name evidence="1" type="ORF">REH74_024015</name>
</gene>
<accession>A0ACC7RHV5</accession>
<comment type="caution">
    <text evidence="1">The sequence shown here is derived from an EMBL/GenBank/DDBJ whole genome shotgun (WGS) entry which is preliminary data.</text>
</comment>